<sequence>MMLYPIVFVILMMEIVSFFVLLVPLPLGIRHKALALLADQTSELYQQVKLGMKFVLGFVALLFVDGVRRVYNSTANFNRLKISGGVSINLNDLRATKFYSQRNMYLCGFTLFLAIILVQVYNIILESLNLKAEIRSSGLRDQSDDKIKERLLQSEVTQKDIEQLENSIIEKDKEIEFMKHKAKSLSEEYHKILDLLNNK</sequence>
<dbReference type="Proteomes" id="UP000095009">
    <property type="component" value="Unassembled WGS sequence"/>
</dbReference>
<evidence type="ECO:0000256" key="1">
    <source>
        <dbReference type="ARBA" id="ARBA00004141"/>
    </source>
</evidence>
<keyword evidence="4 5" id="KW-0472">Membrane</keyword>
<dbReference type="GO" id="GO:0005789">
    <property type="term" value="C:endoplasmic reticulum membrane"/>
    <property type="evidence" value="ECO:0007669"/>
    <property type="project" value="UniProtKB-SubCell"/>
</dbReference>
<keyword evidence="2 5" id="KW-0812">Transmembrane</keyword>
<evidence type="ECO:0000259" key="7">
    <source>
        <dbReference type="Pfam" id="PF05529"/>
    </source>
</evidence>
<evidence type="ECO:0000256" key="2">
    <source>
        <dbReference type="ARBA" id="ARBA00022692"/>
    </source>
</evidence>
<keyword evidence="5" id="KW-0256">Endoplasmic reticulum</keyword>
<keyword evidence="5" id="KW-0813">Transport</keyword>
<evidence type="ECO:0000256" key="6">
    <source>
        <dbReference type="SAM" id="Coils"/>
    </source>
</evidence>
<keyword evidence="3 5" id="KW-1133">Transmembrane helix</keyword>
<reference evidence="8 9" key="1">
    <citation type="journal article" date="2016" name="Proc. Natl. Acad. Sci. U.S.A.">
        <title>Comparative genomics of biotechnologically important yeasts.</title>
        <authorList>
            <person name="Riley R."/>
            <person name="Haridas S."/>
            <person name="Wolfe K.H."/>
            <person name="Lopes M.R."/>
            <person name="Hittinger C.T."/>
            <person name="Goeker M."/>
            <person name="Salamov A.A."/>
            <person name="Wisecaver J.H."/>
            <person name="Long T.M."/>
            <person name="Calvey C.H."/>
            <person name="Aerts A.L."/>
            <person name="Barry K.W."/>
            <person name="Choi C."/>
            <person name="Clum A."/>
            <person name="Coughlan A.Y."/>
            <person name="Deshpande S."/>
            <person name="Douglass A.P."/>
            <person name="Hanson S.J."/>
            <person name="Klenk H.-P."/>
            <person name="LaButti K.M."/>
            <person name="Lapidus A."/>
            <person name="Lindquist E.A."/>
            <person name="Lipzen A.M."/>
            <person name="Meier-Kolthoff J.P."/>
            <person name="Ohm R.A."/>
            <person name="Otillar R.P."/>
            <person name="Pangilinan J.L."/>
            <person name="Peng Y."/>
            <person name="Rokas A."/>
            <person name="Rosa C.A."/>
            <person name="Scheuner C."/>
            <person name="Sibirny A.A."/>
            <person name="Slot J.C."/>
            <person name="Stielow J.B."/>
            <person name="Sun H."/>
            <person name="Kurtzman C.P."/>
            <person name="Blackwell M."/>
            <person name="Grigoriev I.V."/>
            <person name="Jeffries T.W."/>
        </authorList>
    </citation>
    <scope>NUCLEOTIDE SEQUENCE [LARGE SCALE GENOMIC DNA]</scope>
    <source>
        <strain evidence="8 9">DSM 6958</strain>
    </source>
</reference>
<keyword evidence="5" id="KW-0931">ER-Golgi transport</keyword>
<dbReference type="InterPro" id="IPR040463">
    <property type="entry name" value="BAP29/BAP31_N"/>
</dbReference>
<feature type="transmembrane region" description="Helical" evidence="5">
    <location>
        <begin position="103"/>
        <end position="125"/>
    </location>
</feature>
<dbReference type="GO" id="GO:0006888">
    <property type="term" value="P:endoplasmic reticulum to Golgi vesicle-mediated transport"/>
    <property type="evidence" value="ECO:0007669"/>
    <property type="project" value="UniProtKB-UniRule"/>
</dbReference>
<proteinExistence type="inferred from homology"/>
<keyword evidence="9" id="KW-1185">Reference proteome</keyword>
<comment type="similarity">
    <text evidence="5">Belongs to the BCAP29/BCAP31 family.</text>
</comment>
<comment type="subcellular location">
    <subcellularLocation>
        <location evidence="5">Endoplasmic reticulum membrane</location>
        <topology evidence="5">Multi-pass membrane protein</topology>
    </subcellularLocation>
    <subcellularLocation>
        <location evidence="1">Membrane</location>
        <topology evidence="1">Multi-pass membrane protein</topology>
    </subcellularLocation>
</comment>
<dbReference type="EMBL" id="KV454410">
    <property type="protein sequence ID" value="ODQ65270.1"/>
    <property type="molecule type" value="Genomic_DNA"/>
</dbReference>
<dbReference type="STRING" id="857566.A0A1E3PIZ8"/>
<dbReference type="GO" id="GO:0006886">
    <property type="term" value="P:intracellular protein transport"/>
    <property type="evidence" value="ECO:0007669"/>
    <property type="project" value="UniProtKB-UniRule"/>
</dbReference>
<keyword evidence="5" id="KW-0653">Protein transport</keyword>
<organism evidence="8 9">
    <name type="scientific">Nadsonia fulvescens var. elongata DSM 6958</name>
    <dbReference type="NCBI Taxonomy" id="857566"/>
    <lineage>
        <taxon>Eukaryota</taxon>
        <taxon>Fungi</taxon>
        <taxon>Dikarya</taxon>
        <taxon>Ascomycota</taxon>
        <taxon>Saccharomycotina</taxon>
        <taxon>Dipodascomycetes</taxon>
        <taxon>Dipodascales</taxon>
        <taxon>Dipodascales incertae sedis</taxon>
        <taxon>Nadsonia</taxon>
    </lineage>
</organism>
<feature type="transmembrane region" description="Helical" evidence="5">
    <location>
        <begin position="6"/>
        <end position="29"/>
    </location>
</feature>
<keyword evidence="8" id="KW-0675">Receptor</keyword>
<accession>A0A1E3PIZ8</accession>
<comment type="function">
    <text evidence="5">May play a role in anterograde transport of membrane proteins from the endoplasmic reticulum to the Golgi.</text>
</comment>
<gene>
    <name evidence="8" type="ORF">NADFUDRAFT_51864</name>
</gene>
<dbReference type="PANTHER" id="PTHR12701:SF20">
    <property type="entry name" value="ENDOPLASMIC RETICULUM TRANSMEMBRANE PROTEIN"/>
    <property type="match status" value="1"/>
</dbReference>
<name>A0A1E3PIZ8_9ASCO</name>
<dbReference type="Pfam" id="PF05529">
    <property type="entry name" value="Bap31"/>
    <property type="match status" value="1"/>
</dbReference>
<protein>
    <recommendedName>
        <fullName evidence="5">Endoplasmic reticulum transmembrane protein</fullName>
    </recommendedName>
</protein>
<keyword evidence="6" id="KW-0175">Coiled coil</keyword>
<dbReference type="GO" id="GO:0070973">
    <property type="term" value="P:protein localization to endoplasmic reticulum exit site"/>
    <property type="evidence" value="ECO:0007669"/>
    <property type="project" value="UniProtKB-UniRule"/>
</dbReference>
<evidence type="ECO:0000256" key="5">
    <source>
        <dbReference type="RuleBase" id="RU367026"/>
    </source>
</evidence>
<evidence type="ECO:0000256" key="4">
    <source>
        <dbReference type="ARBA" id="ARBA00023136"/>
    </source>
</evidence>
<dbReference type="PANTHER" id="PTHR12701">
    <property type="entry name" value="BCR-ASSOCIATED PROTEIN, BAP"/>
    <property type="match status" value="1"/>
</dbReference>
<dbReference type="OrthoDB" id="435607at2759"/>
<feature type="transmembrane region" description="Helical" evidence="5">
    <location>
        <begin position="50"/>
        <end position="71"/>
    </location>
</feature>
<evidence type="ECO:0000256" key="3">
    <source>
        <dbReference type="ARBA" id="ARBA00022989"/>
    </source>
</evidence>
<feature type="coiled-coil region" evidence="6">
    <location>
        <begin position="154"/>
        <end position="188"/>
    </location>
</feature>
<dbReference type="InterPro" id="IPR008417">
    <property type="entry name" value="BAP29/BAP31"/>
</dbReference>
<evidence type="ECO:0000313" key="8">
    <source>
        <dbReference type="EMBL" id="ODQ65270.1"/>
    </source>
</evidence>
<evidence type="ECO:0000313" key="9">
    <source>
        <dbReference type="Proteomes" id="UP000095009"/>
    </source>
</evidence>
<feature type="domain" description="BAP29/BAP31 transmembrane" evidence="7">
    <location>
        <begin position="3"/>
        <end position="135"/>
    </location>
</feature>
<dbReference type="AlphaFoldDB" id="A0A1E3PIZ8"/>